<proteinExistence type="predicted"/>
<evidence type="ECO:0000313" key="2">
    <source>
        <dbReference type="Proteomes" id="UP000823775"/>
    </source>
</evidence>
<keyword evidence="2" id="KW-1185">Reference proteome</keyword>
<dbReference type="EMBL" id="JACEIK010004927">
    <property type="protein sequence ID" value="MCD9646820.1"/>
    <property type="molecule type" value="Genomic_DNA"/>
</dbReference>
<name>A0ABS8VHN4_DATST</name>
<evidence type="ECO:0000313" key="1">
    <source>
        <dbReference type="EMBL" id="MCD9646820.1"/>
    </source>
</evidence>
<sequence>PRPPLVEIVRFGAHPLTVLKRIYKGEPRPLLVEIVLFGAHPLTVLKRIYKGEVLSVLAEVCPTTGFDTTVTAQTTACRNCPLWGSPPHGFKTRLQGRGVTYRRPWLPPCRDSASSLRFAPSPARHRL</sequence>
<protein>
    <submittedName>
        <fullName evidence="1">Uncharacterized protein</fullName>
    </submittedName>
</protein>
<organism evidence="1 2">
    <name type="scientific">Datura stramonium</name>
    <name type="common">Jimsonweed</name>
    <name type="synonym">Common thornapple</name>
    <dbReference type="NCBI Taxonomy" id="4076"/>
    <lineage>
        <taxon>Eukaryota</taxon>
        <taxon>Viridiplantae</taxon>
        <taxon>Streptophyta</taxon>
        <taxon>Embryophyta</taxon>
        <taxon>Tracheophyta</taxon>
        <taxon>Spermatophyta</taxon>
        <taxon>Magnoliopsida</taxon>
        <taxon>eudicotyledons</taxon>
        <taxon>Gunneridae</taxon>
        <taxon>Pentapetalae</taxon>
        <taxon>asterids</taxon>
        <taxon>lamiids</taxon>
        <taxon>Solanales</taxon>
        <taxon>Solanaceae</taxon>
        <taxon>Solanoideae</taxon>
        <taxon>Datureae</taxon>
        <taxon>Datura</taxon>
    </lineage>
</organism>
<reference evidence="1 2" key="1">
    <citation type="journal article" date="2021" name="BMC Genomics">
        <title>Datura genome reveals duplications of psychoactive alkaloid biosynthetic genes and high mutation rate following tissue culture.</title>
        <authorList>
            <person name="Rajewski A."/>
            <person name="Carter-House D."/>
            <person name="Stajich J."/>
            <person name="Litt A."/>
        </authorList>
    </citation>
    <scope>NUCLEOTIDE SEQUENCE [LARGE SCALE GENOMIC DNA]</scope>
    <source>
        <strain evidence="1">AR-01</strain>
    </source>
</reference>
<feature type="non-terminal residue" evidence="1">
    <location>
        <position position="1"/>
    </location>
</feature>
<dbReference type="Proteomes" id="UP000823775">
    <property type="component" value="Unassembled WGS sequence"/>
</dbReference>
<gene>
    <name evidence="1" type="ORF">HAX54_037003</name>
</gene>
<comment type="caution">
    <text evidence="1">The sequence shown here is derived from an EMBL/GenBank/DDBJ whole genome shotgun (WGS) entry which is preliminary data.</text>
</comment>
<accession>A0ABS8VHN4</accession>